<dbReference type="GO" id="GO:0016020">
    <property type="term" value="C:membrane"/>
    <property type="evidence" value="ECO:0007669"/>
    <property type="project" value="UniProtKB-SubCell"/>
</dbReference>
<dbReference type="EMBL" id="ML996576">
    <property type="protein sequence ID" value="KAF2756066.1"/>
    <property type="molecule type" value="Genomic_DNA"/>
</dbReference>
<protein>
    <submittedName>
        <fullName evidence="6">Uncharacterized protein</fullName>
    </submittedName>
</protein>
<keyword evidence="3 5" id="KW-1133">Transmembrane helix</keyword>
<accession>A0A6A6W1W3</accession>
<evidence type="ECO:0000256" key="2">
    <source>
        <dbReference type="ARBA" id="ARBA00022692"/>
    </source>
</evidence>
<dbReference type="RefSeq" id="XP_033598517.1">
    <property type="nucleotide sequence ID" value="XM_033747274.1"/>
</dbReference>
<reference evidence="6" key="1">
    <citation type="journal article" date="2020" name="Stud. Mycol.">
        <title>101 Dothideomycetes genomes: a test case for predicting lifestyles and emergence of pathogens.</title>
        <authorList>
            <person name="Haridas S."/>
            <person name="Albert R."/>
            <person name="Binder M."/>
            <person name="Bloem J."/>
            <person name="Labutti K."/>
            <person name="Salamov A."/>
            <person name="Andreopoulos B."/>
            <person name="Baker S."/>
            <person name="Barry K."/>
            <person name="Bills G."/>
            <person name="Bluhm B."/>
            <person name="Cannon C."/>
            <person name="Castanera R."/>
            <person name="Culley D."/>
            <person name="Daum C."/>
            <person name="Ezra D."/>
            <person name="Gonzalez J."/>
            <person name="Henrissat B."/>
            <person name="Kuo A."/>
            <person name="Liang C."/>
            <person name="Lipzen A."/>
            <person name="Lutzoni F."/>
            <person name="Magnuson J."/>
            <person name="Mondo S."/>
            <person name="Nolan M."/>
            <person name="Ohm R."/>
            <person name="Pangilinan J."/>
            <person name="Park H.-J."/>
            <person name="Ramirez L."/>
            <person name="Alfaro M."/>
            <person name="Sun H."/>
            <person name="Tritt A."/>
            <person name="Yoshinaga Y."/>
            <person name="Zwiers L.-H."/>
            <person name="Turgeon B."/>
            <person name="Goodwin S."/>
            <person name="Spatafora J."/>
            <person name="Crous P."/>
            <person name="Grigoriev I."/>
        </authorList>
    </citation>
    <scope>NUCLEOTIDE SEQUENCE</scope>
    <source>
        <strain evidence="6">CBS 121739</strain>
    </source>
</reference>
<dbReference type="OrthoDB" id="67317at2759"/>
<sequence length="87" mass="9048">MKPVVSALNAWTCVVVSVFAIIILSIIGSLFKANHHSMMGSTDDPKDGAAVAGAVFGAVAVYGAFLIFCASQGLLHIRESRRGAISL</sequence>
<gene>
    <name evidence="6" type="ORF">EJ05DRAFT_502532</name>
</gene>
<keyword evidence="2 5" id="KW-0812">Transmembrane</keyword>
<comment type="subcellular location">
    <subcellularLocation>
        <location evidence="1">Membrane</location>
    </subcellularLocation>
</comment>
<dbReference type="Pfam" id="PF23489">
    <property type="entry name" value="V-ATPase_su_f"/>
    <property type="match status" value="1"/>
</dbReference>
<feature type="transmembrane region" description="Helical" evidence="5">
    <location>
        <begin position="51"/>
        <end position="75"/>
    </location>
</feature>
<dbReference type="AlphaFoldDB" id="A0A6A6W1W3"/>
<evidence type="ECO:0000256" key="5">
    <source>
        <dbReference type="SAM" id="Phobius"/>
    </source>
</evidence>
<evidence type="ECO:0000256" key="3">
    <source>
        <dbReference type="ARBA" id="ARBA00022989"/>
    </source>
</evidence>
<evidence type="ECO:0000313" key="7">
    <source>
        <dbReference type="Proteomes" id="UP000799437"/>
    </source>
</evidence>
<keyword evidence="7" id="KW-1185">Reference proteome</keyword>
<name>A0A6A6W1W3_9PEZI</name>
<keyword evidence="4 5" id="KW-0472">Membrane</keyword>
<proteinExistence type="predicted"/>
<dbReference type="GeneID" id="54488328"/>
<organism evidence="6 7">
    <name type="scientific">Pseudovirgaria hyperparasitica</name>
    <dbReference type="NCBI Taxonomy" id="470096"/>
    <lineage>
        <taxon>Eukaryota</taxon>
        <taxon>Fungi</taxon>
        <taxon>Dikarya</taxon>
        <taxon>Ascomycota</taxon>
        <taxon>Pezizomycotina</taxon>
        <taxon>Dothideomycetes</taxon>
        <taxon>Dothideomycetes incertae sedis</taxon>
        <taxon>Acrospermales</taxon>
        <taxon>Acrospermaceae</taxon>
        <taxon>Pseudovirgaria</taxon>
    </lineage>
</organism>
<feature type="transmembrane region" description="Helical" evidence="5">
    <location>
        <begin position="7"/>
        <end position="31"/>
    </location>
</feature>
<evidence type="ECO:0000256" key="4">
    <source>
        <dbReference type="ARBA" id="ARBA00023136"/>
    </source>
</evidence>
<evidence type="ECO:0000256" key="1">
    <source>
        <dbReference type="ARBA" id="ARBA00004370"/>
    </source>
</evidence>
<dbReference type="InterPro" id="IPR056552">
    <property type="entry name" value="Ribonucl_Kappa"/>
</dbReference>
<dbReference type="Proteomes" id="UP000799437">
    <property type="component" value="Unassembled WGS sequence"/>
</dbReference>
<evidence type="ECO:0000313" key="6">
    <source>
        <dbReference type="EMBL" id="KAF2756066.1"/>
    </source>
</evidence>